<dbReference type="OrthoDB" id="6509908at2759"/>
<dbReference type="CDD" id="cd17352">
    <property type="entry name" value="MFS_MCT_SLC16"/>
    <property type="match status" value="1"/>
</dbReference>
<dbReference type="PANTHER" id="PTHR11360:SF234">
    <property type="entry name" value="MFS-TYPE TRANSPORTER DBAD-RELATED"/>
    <property type="match status" value="1"/>
</dbReference>
<gene>
    <name evidence="6" type="ORF">K443DRAFT_680546</name>
</gene>
<feature type="transmembrane region" description="Helical" evidence="4">
    <location>
        <begin position="341"/>
        <end position="359"/>
    </location>
</feature>
<evidence type="ECO:0000259" key="5">
    <source>
        <dbReference type="PROSITE" id="PS50850"/>
    </source>
</evidence>
<evidence type="ECO:0000313" key="6">
    <source>
        <dbReference type="EMBL" id="KIJ98706.1"/>
    </source>
</evidence>
<feature type="region of interest" description="Disordered" evidence="3">
    <location>
        <begin position="1"/>
        <end position="40"/>
    </location>
</feature>
<feature type="transmembrane region" description="Helical" evidence="4">
    <location>
        <begin position="273"/>
        <end position="297"/>
    </location>
</feature>
<dbReference type="HOGENOM" id="CLU_001265_1_1_1"/>
<feature type="transmembrane region" description="Helical" evidence="4">
    <location>
        <begin position="309"/>
        <end position="329"/>
    </location>
</feature>
<protein>
    <recommendedName>
        <fullName evidence="5">Major facilitator superfamily (MFS) profile domain-containing protein</fullName>
    </recommendedName>
</protein>
<feature type="transmembrane region" description="Helical" evidence="4">
    <location>
        <begin position="201"/>
        <end position="220"/>
    </location>
</feature>
<accession>A0A0C9XMD9</accession>
<sequence>MSASSTTHEPDADADADVSSPGSDELTDIEKQRPASTESLTKEELKLASDSAIVQVPAISIYDEEYPDGGFRAWLIVFGAMCNTFATFGYVNSWGIFQAYYQLTLLHDSPPSSIAWIGSIQYALIFLPAIFIGRLFDLGHFRVLFLSSSAVLVGATFLVAQCTQYWHFVLCQGIAVGAACGGIFGPTAAVIAHWFKKRRGLAMGIVAVGSSLGGVVLPIVTKSLIPVVGFPWTMRILGFILLLVLGAANLTLKRRLPSRNLPGGLFNWSAFKSAPFSVYCASAFFNFLGLYTVLTYVDVSAASIGIPSSFSFYFVAIANAGSLLGRYVAGYMSDRLGPMNIMIPFTGVAGILTYAWPFAKTKASLLALTVLYGFASGSYISLLANPMMDLGDTHDVGRRLGMFLSVMSFGALAGPPISGAINTATGGFTAVGVYAGTAVMVGVGLIGVTRHLLLKQFLGKI</sequence>
<dbReference type="SUPFAM" id="SSF103473">
    <property type="entry name" value="MFS general substrate transporter"/>
    <property type="match status" value="1"/>
</dbReference>
<dbReference type="GO" id="GO:0022857">
    <property type="term" value="F:transmembrane transporter activity"/>
    <property type="evidence" value="ECO:0007669"/>
    <property type="project" value="InterPro"/>
</dbReference>
<dbReference type="AlphaFoldDB" id="A0A0C9XMD9"/>
<reference evidence="7" key="2">
    <citation type="submission" date="2015-01" db="EMBL/GenBank/DDBJ databases">
        <title>Evolutionary Origins and Diversification of the Mycorrhizal Mutualists.</title>
        <authorList>
            <consortium name="DOE Joint Genome Institute"/>
            <consortium name="Mycorrhizal Genomics Consortium"/>
            <person name="Kohler A."/>
            <person name="Kuo A."/>
            <person name="Nagy L.G."/>
            <person name="Floudas D."/>
            <person name="Copeland A."/>
            <person name="Barry K.W."/>
            <person name="Cichocki N."/>
            <person name="Veneault-Fourrey C."/>
            <person name="LaButti K."/>
            <person name="Lindquist E.A."/>
            <person name="Lipzen A."/>
            <person name="Lundell T."/>
            <person name="Morin E."/>
            <person name="Murat C."/>
            <person name="Riley R."/>
            <person name="Ohm R."/>
            <person name="Sun H."/>
            <person name="Tunlid A."/>
            <person name="Henrissat B."/>
            <person name="Grigoriev I.V."/>
            <person name="Hibbett D.S."/>
            <person name="Martin F."/>
        </authorList>
    </citation>
    <scope>NUCLEOTIDE SEQUENCE [LARGE SCALE GENOMIC DNA]</scope>
    <source>
        <strain evidence="7">LaAM-08-1</strain>
    </source>
</reference>
<evidence type="ECO:0000256" key="4">
    <source>
        <dbReference type="SAM" id="Phobius"/>
    </source>
</evidence>
<dbReference type="Pfam" id="PF07690">
    <property type="entry name" value="MFS_1"/>
    <property type="match status" value="1"/>
</dbReference>
<keyword evidence="4" id="KW-1133">Transmembrane helix</keyword>
<comment type="similarity">
    <text evidence="2">Belongs to the major facilitator superfamily. Monocarboxylate porter (TC 2.A.1.13) family.</text>
</comment>
<feature type="transmembrane region" description="Helical" evidence="4">
    <location>
        <begin position="232"/>
        <end position="252"/>
    </location>
</feature>
<evidence type="ECO:0000256" key="3">
    <source>
        <dbReference type="SAM" id="MobiDB-lite"/>
    </source>
</evidence>
<feature type="transmembrane region" description="Helical" evidence="4">
    <location>
        <begin position="73"/>
        <end position="94"/>
    </location>
</feature>
<feature type="transmembrane region" description="Helical" evidence="4">
    <location>
        <begin position="114"/>
        <end position="136"/>
    </location>
</feature>
<evidence type="ECO:0000256" key="2">
    <source>
        <dbReference type="ARBA" id="ARBA00006727"/>
    </source>
</evidence>
<proteinExistence type="inferred from homology"/>
<feature type="domain" description="Major facilitator superfamily (MFS) profile" evidence="5">
    <location>
        <begin position="275"/>
        <end position="461"/>
    </location>
</feature>
<evidence type="ECO:0000256" key="1">
    <source>
        <dbReference type="ARBA" id="ARBA00004141"/>
    </source>
</evidence>
<feature type="transmembrane region" description="Helical" evidence="4">
    <location>
        <begin position="400"/>
        <end position="421"/>
    </location>
</feature>
<feature type="transmembrane region" description="Helical" evidence="4">
    <location>
        <begin position="166"/>
        <end position="194"/>
    </location>
</feature>
<dbReference type="InterPro" id="IPR011701">
    <property type="entry name" value="MFS"/>
</dbReference>
<name>A0A0C9XMD9_9AGAR</name>
<feature type="transmembrane region" description="Helical" evidence="4">
    <location>
        <begin position="365"/>
        <end position="388"/>
    </location>
</feature>
<dbReference type="PANTHER" id="PTHR11360">
    <property type="entry name" value="MONOCARBOXYLATE TRANSPORTER"/>
    <property type="match status" value="1"/>
</dbReference>
<evidence type="ECO:0000313" key="7">
    <source>
        <dbReference type="Proteomes" id="UP000054477"/>
    </source>
</evidence>
<feature type="transmembrane region" description="Helical" evidence="4">
    <location>
        <begin position="433"/>
        <end position="453"/>
    </location>
</feature>
<dbReference type="Proteomes" id="UP000054477">
    <property type="component" value="Unassembled WGS sequence"/>
</dbReference>
<dbReference type="InterPro" id="IPR020846">
    <property type="entry name" value="MFS_dom"/>
</dbReference>
<reference evidence="6 7" key="1">
    <citation type="submission" date="2014-04" db="EMBL/GenBank/DDBJ databases">
        <authorList>
            <consortium name="DOE Joint Genome Institute"/>
            <person name="Kuo A."/>
            <person name="Kohler A."/>
            <person name="Nagy L.G."/>
            <person name="Floudas D."/>
            <person name="Copeland A."/>
            <person name="Barry K.W."/>
            <person name="Cichocki N."/>
            <person name="Veneault-Fourrey C."/>
            <person name="LaButti K."/>
            <person name="Lindquist E.A."/>
            <person name="Lipzen A."/>
            <person name="Lundell T."/>
            <person name="Morin E."/>
            <person name="Murat C."/>
            <person name="Sun H."/>
            <person name="Tunlid A."/>
            <person name="Henrissat B."/>
            <person name="Grigoriev I.V."/>
            <person name="Hibbett D.S."/>
            <person name="Martin F."/>
            <person name="Nordberg H.P."/>
            <person name="Cantor M.N."/>
            <person name="Hua S.X."/>
        </authorList>
    </citation>
    <scope>NUCLEOTIDE SEQUENCE [LARGE SCALE GENOMIC DNA]</scope>
    <source>
        <strain evidence="6 7">LaAM-08-1</strain>
    </source>
</reference>
<keyword evidence="4" id="KW-0472">Membrane</keyword>
<dbReference type="GO" id="GO:0016020">
    <property type="term" value="C:membrane"/>
    <property type="evidence" value="ECO:0007669"/>
    <property type="project" value="UniProtKB-SubCell"/>
</dbReference>
<comment type="subcellular location">
    <subcellularLocation>
        <location evidence="1">Membrane</location>
        <topology evidence="1">Multi-pass membrane protein</topology>
    </subcellularLocation>
</comment>
<keyword evidence="4" id="KW-0812">Transmembrane</keyword>
<organism evidence="6 7">
    <name type="scientific">Laccaria amethystina LaAM-08-1</name>
    <dbReference type="NCBI Taxonomy" id="1095629"/>
    <lineage>
        <taxon>Eukaryota</taxon>
        <taxon>Fungi</taxon>
        <taxon>Dikarya</taxon>
        <taxon>Basidiomycota</taxon>
        <taxon>Agaricomycotina</taxon>
        <taxon>Agaricomycetes</taxon>
        <taxon>Agaricomycetidae</taxon>
        <taxon>Agaricales</taxon>
        <taxon>Agaricineae</taxon>
        <taxon>Hydnangiaceae</taxon>
        <taxon>Laccaria</taxon>
    </lineage>
</organism>
<dbReference type="EMBL" id="KN838663">
    <property type="protein sequence ID" value="KIJ98706.1"/>
    <property type="molecule type" value="Genomic_DNA"/>
</dbReference>
<keyword evidence="7" id="KW-1185">Reference proteome</keyword>
<feature type="transmembrane region" description="Helical" evidence="4">
    <location>
        <begin position="143"/>
        <end position="160"/>
    </location>
</feature>
<dbReference type="PROSITE" id="PS50850">
    <property type="entry name" value="MFS"/>
    <property type="match status" value="1"/>
</dbReference>
<dbReference type="Gene3D" id="1.20.1250.20">
    <property type="entry name" value="MFS general substrate transporter like domains"/>
    <property type="match status" value="2"/>
</dbReference>
<dbReference type="InterPro" id="IPR036259">
    <property type="entry name" value="MFS_trans_sf"/>
</dbReference>
<dbReference type="InterPro" id="IPR050327">
    <property type="entry name" value="Proton-linked_MCT"/>
</dbReference>